<organism evidence="1 2">
    <name type="scientific">Podospora anserina (strain S / ATCC MYA-4624 / DSM 980 / FGSC 10383)</name>
    <name type="common">Pleurage anserina</name>
    <dbReference type="NCBI Taxonomy" id="515849"/>
    <lineage>
        <taxon>Eukaryota</taxon>
        <taxon>Fungi</taxon>
        <taxon>Dikarya</taxon>
        <taxon>Ascomycota</taxon>
        <taxon>Pezizomycotina</taxon>
        <taxon>Sordariomycetes</taxon>
        <taxon>Sordariomycetidae</taxon>
        <taxon>Sordariales</taxon>
        <taxon>Podosporaceae</taxon>
        <taxon>Podospora</taxon>
        <taxon>Podospora anserina</taxon>
    </lineage>
</organism>
<protein>
    <submittedName>
        <fullName evidence="1">Complete mitochondrial genome</fullName>
    </submittedName>
</protein>
<evidence type="ECO:0000313" key="1">
    <source>
        <dbReference type="EMBL" id="CAA38841.1"/>
    </source>
</evidence>
<geneLocation type="mitochondrion" evidence="1"/>
<evidence type="ECO:0000313" key="2">
    <source>
        <dbReference type="Proteomes" id="UP000001197"/>
    </source>
</evidence>
<feature type="non-terminal residue" evidence="1">
    <location>
        <position position="1"/>
    </location>
</feature>
<keyword evidence="2" id="KW-1185">Reference proteome</keyword>
<name>Q02667_PODAN</name>
<accession>Q02667</accession>
<sequence length="199" mass="21810">MLLKIGLSISPWVVPVFESLNILNSKYPAFKAFHIKSVNLRSLILFSIIFIKTLSIWELTSAAAAAALPPPSPPRLEVTKEELACITSSAQVTKYLEISPSKYQVDTPKFIACALISFKAEWHPLPGLNPWLCSEKVGSNITSKIILITSCTSLFLKVVRGLLTRVFTFFPSNLNLLSFNSAIIPSITSDNISADPTKG</sequence>
<dbReference type="AlphaFoldDB" id="Q02667"/>
<dbReference type="EMBL" id="X55026">
    <property type="protein sequence ID" value="CAA38841.1"/>
    <property type="molecule type" value="Genomic_DNA"/>
</dbReference>
<proteinExistence type="predicted"/>
<dbReference type="InParanoid" id="Q02667"/>
<dbReference type="Proteomes" id="UP000001197">
    <property type="component" value="Mitochondrion"/>
</dbReference>
<reference evidence="1 2" key="1">
    <citation type="journal article" date="1990" name="Curr. Genet.">
        <title>The complete DNA sequence of the mitochondrial genome of Podospora anserina.</title>
        <authorList>
            <person name="Cummings D.J."/>
            <person name="McNally K.L."/>
            <person name="Domenico J.M."/>
            <person name="Matsuura E.T."/>
        </authorList>
    </citation>
    <scope>NUCLEOTIDE SEQUENCE [LARGE SCALE GENOMIC DNA]</scope>
    <source>
        <strain evidence="2">s</strain>
    </source>
</reference>
<keyword evidence="1" id="KW-0496">Mitochondrion</keyword>